<dbReference type="SUPFAM" id="SSF47954">
    <property type="entry name" value="Cyclin-like"/>
    <property type="match status" value="1"/>
</dbReference>
<protein>
    <submittedName>
        <fullName evidence="1">Uncharacterized protein</fullName>
    </submittedName>
</protein>
<proteinExistence type="predicted"/>
<comment type="caution">
    <text evidence="1">The sequence shown here is derived from an EMBL/GenBank/DDBJ whole genome shotgun (WGS) entry which is preliminary data.</text>
</comment>
<reference evidence="1 2" key="1">
    <citation type="submission" date="2023-02" db="EMBL/GenBank/DDBJ databases">
        <title>LHISI_Scaffold_Assembly.</title>
        <authorList>
            <person name="Stuart O.P."/>
            <person name="Cleave R."/>
            <person name="Magrath M.J.L."/>
            <person name="Mikheyev A.S."/>
        </authorList>
    </citation>
    <scope>NUCLEOTIDE SEQUENCE [LARGE SCALE GENOMIC DNA]</scope>
    <source>
        <strain evidence="1">Daus_M_001</strain>
        <tissue evidence="1">Leg muscle</tissue>
    </source>
</reference>
<dbReference type="Gene3D" id="1.10.472.10">
    <property type="entry name" value="Cyclin-like"/>
    <property type="match status" value="2"/>
</dbReference>
<accession>A0ABQ9GJ59</accession>
<keyword evidence="2" id="KW-1185">Reference proteome</keyword>
<evidence type="ECO:0000313" key="1">
    <source>
        <dbReference type="EMBL" id="KAJ8872041.1"/>
    </source>
</evidence>
<name>A0ABQ9GJ59_9NEOP</name>
<gene>
    <name evidence="1" type="ORF">PR048_028381</name>
</gene>
<dbReference type="EMBL" id="JARBHB010000012">
    <property type="protein sequence ID" value="KAJ8872041.1"/>
    <property type="molecule type" value="Genomic_DNA"/>
</dbReference>
<dbReference type="InterPro" id="IPR036915">
    <property type="entry name" value="Cyclin-like_sf"/>
</dbReference>
<evidence type="ECO:0000313" key="2">
    <source>
        <dbReference type="Proteomes" id="UP001159363"/>
    </source>
</evidence>
<organism evidence="1 2">
    <name type="scientific">Dryococelus australis</name>
    <dbReference type="NCBI Taxonomy" id="614101"/>
    <lineage>
        <taxon>Eukaryota</taxon>
        <taxon>Metazoa</taxon>
        <taxon>Ecdysozoa</taxon>
        <taxon>Arthropoda</taxon>
        <taxon>Hexapoda</taxon>
        <taxon>Insecta</taxon>
        <taxon>Pterygota</taxon>
        <taxon>Neoptera</taxon>
        <taxon>Polyneoptera</taxon>
        <taxon>Phasmatodea</taxon>
        <taxon>Verophasmatodea</taxon>
        <taxon>Anareolatae</taxon>
        <taxon>Phasmatidae</taxon>
        <taxon>Eurycanthinae</taxon>
        <taxon>Dryococelus</taxon>
    </lineage>
</organism>
<dbReference type="Proteomes" id="UP001159363">
    <property type="component" value="Chromosome 11"/>
</dbReference>
<sequence length="295" mass="34059">MLQILAAYTKHVSELTVNESREPLVIDDEPEEIVKAEVNSRRKVCDCENRRSEGRRFMGVSTAPNSMFLVMHMVRRQYDHPALYSQSEFSIERAWRNMMEEELEQGLRKCEWSEEMKEGVRRRGGGQRQLTRGGKARMHSWQQRCAAEGSADIADMNLLCYESQCECIAHADPALLSDDRVLQNLLSREERYSPSPSYFGCVQVEVTSDMRRVVAEWLLENEAAHSRWYKERSLVISELGLEDTWRSSDVAEECCLSTTYVPAGVSRGVLPINNIRSRRFKPRSVAYQQHTFPQV</sequence>